<sequence length="325" mass="35434">MLRIHFTPEDLGRTRVANAPDPLWESMLSLHRLRARDGTLVFGQWRARVRGGLATAQCRPELRMLLPLVPQRGYFPDFLTPADARSGWQAGIDALLHTPASRLRSELELLAGRQHLPSWAAGLADGDPDLLQRLAAALTAYYELAVAPFSGALQAHLDADRALRARSLLDGGAEGLLAGLRPMMRWQNPVLEVDYPTEQELHLDGRGLLLVPSFFCWRHPISLLDPTQPPVLVYPVEKDPAWFGGPAESTEQAVAALLGSTRAAVLATVGIGCTTGELARRLRISPASASQHTTVLRNAGLITSRRNGPVVLHTQTPLGARLLRP</sequence>
<reference evidence="1 2" key="1">
    <citation type="submission" date="2020-08" db="EMBL/GenBank/DDBJ databases">
        <title>Sequencing the genomes of 1000 actinobacteria strains.</title>
        <authorList>
            <person name="Klenk H.-P."/>
        </authorList>
    </citation>
    <scope>NUCLEOTIDE SEQUENCE [LARGE SCALE GENOMIC DNA]</scope>
    <source>
        <strain evidence="1 2">DSM 44230</strain>
    </source>
</reference>
<gene>
    <name evidence="1" type="ORF">HNR67_002195</name>
</gene>
<dbReference type="InterPro" id="IPR051011">
    <property type="entry name" value="Metal_resp_trans_reg"/>
</dbReference>
<protein>
    <submittedName>
        <fullName evidence="1">DNA-binding transcriptional ArsR family regulator</fullName>
    </submittedName>
</protein>
<dbReference type="InterPro" id="IPR036388">
    <property type="entry name" value="WH-like_DNA-bd_sf"/>
</dbReference>
<dbReference type="PANTHER" id="PTHR43132">
    <property type="entry name" value="ARSENICAL RESISTANCE OPERON REPRESSOR ARSR-RELATED"/>
    <property type="match status" value="1"/>
</dbReference>
<evidence type="ECO:0000313" key="1">
    <source>
        <dbReference type="EMBL" id="MBB4676077.1"/>
    </source>
</evidence>
<accession>A0A7W7C7P7</accession>
<name>A0A7W7C7P7_9PSEU</name>
<dbReference type="RefSeq" id="WP_185001943.1">
    <property type="nucleotide sequence ID" value="NZ_BAAAUI010000065.1"/>
</dbReference>
<evidence type="ECO:0000313" key="2">
    <source>
        <dbReference type="Proteomes" id="UP000533598"/>
    </source>
</evidence>
<dbReference type="Gene3D" id="1.10.10.10">
    <property type="entry name" value="Winged helix-like DNA-binding domain superfamily/Winged helix DNA-binding domain"/>
    <property type="match status" value="1"/>
</dbReference>
<dbReference type="InterPro" id="IPR011991">
    <property type="entry name" value="ArsR-like_HTH"/>
</dbReference>
<dbReference type="EMBL" id="JACHMH010000001">
    <property type="protein sequence ID" value="MBB4676077.1"/>
    <property type="molecule type" value="Genomic_DNA"/>
</dbReference>
<organism evidence="1 2">
    <name type="scientific">Crossiella cryophila</name>
    <dbReference type="NCBI Taxonomy" id="43355"/>
    <lineage>
        <taxon>Bacteria</taxon>
        <taxon>Bacillati</taxon>
        <taxon>Actinomycetota</taxon>
        <taxon>Actinomycetes</taxon>
        <taxon>Pseudonocardiales</taxon>
        <taxon>Pseudonocardiaceae</taxon>
        <taxon>Crossiella</taxon>
    </lineage>
</organism>
<dbReference type="AlphaFoldDB" id="A0A7W7C7P7"/>
<dbReference type="GO" id="GO:0003677">
    <property type="term" value="F:DNA binding"/>
    <property type="evidence" value="ECO:0007669"/>
    <property type="project" value="UniProtKB-KW"/>
</dbReference>
<dbReference type="PANTHER" id="PTHR43132:SF8">
    <property type="entry name" value="HTH-TYPE TRANSCRIPTIONAL REGULATOR KMTR"/>
    <property type="match status" value="1"/>
</dbReference>
<dbReference type="Proteomes" id="UP000533598">
    <property type="component" value="Unassembled WGS sequence"/>
</dbReference>
<proteinExistence type="predicted"/>
<comment type="caution">
    <text evidence="1">The sequence shown here is derived from an EMBL/GenBank/DDBJ whole genome shotgun (WGS) entry which is preliminary data.</text>
</comment>
<keyword evidence="2" id="KW-1185">Reference proteome</keyword>
<dbReference type="InterPro" id="IPR036390">
    <property type="entry name" value="WH_DNA-bd_sf"/>
</dbReference>
<dbReference type="SUPFAM" id="SSF46785">
    <property type="entry name" value="Winged helix' DNA-binding domain"/>
    <property type="match status" value="1"/>
</dbReference>
<keyword evidence="1" id="KW-0238">DNA-binding</keyword>
<dbReference type="CDD" id="cd00090">
    <property type="entry name" value="HTH_ARSR"/>
    <property type="match status" value="1"/>
</dbReference>